<organism evidence="2 4">
    <name type="scientific">Chryseobacterium muglaense</name>
    <dbReference type="NCBI Taxonomy" id="2893752"/>
    <lineage>
        <taxon>Bacteria</taxon>
        <taxon>Pseudomonadati</taxon>
        <taxon>Bacteroidota</taxon>
        <taxon>Flavobacteriia</taxon>
        <taxon>Flavobacteriales</taxon>
        <taxon>Weeksellaceae</taxon>
        <taxon>Chryseobacterium group</taxon>
        <taxon>Chryseobacterium</taxon>
    </lineage>
</organism>
<evidence type="ECO:0000313" key="1">
    <source>
        <dbReference type="EMBL" id="MBD3906089.1"/>
    </source>
</evidence>
<dbReference type="RefSeq" id="WP_191180513.1">
    <property type="nucleotide sequence ID" value="NZ_JACXXP010000024.1"/>
</dbReference>
<keyword evidence="3" id="KW-1185">Reference proteome</keyword>
<dbReference type="Proteomes" id="UP001107960">
    <property type="component" value="Unassembled WGS sequence"/>
</dbReference>
<comment type="caution">
    <text evidence="2">The sequence shown here is derived from an EMBL/GenBank/DDBJ whole genome shotgun (WGS) entry which is preliminary data.</text>
</comment>
<sequence length="336" mass="38041">MYPKIQYSVKSLVLSIPLFCVNLYSGQEKDSLKVKDSAISKKVAMAVTDRFPMARLINIEYTNSLPYTISSNYLGKDMGESKVNQLSQAKVSSTINLIRKKKWALSTTLNYNYISVNVDGTNFFNNSILNDHTIDFHYHTTSLTGTYYSKLFNKTVIYSGTATVDGSEKNFERVRGLVTATMVLKANAKTKMTVGIIGLIDPNAIVPSFLTFSYEHKFNNGLIIDAILPKWVYLRKNLKDYGRLSLGTELGGTMFYLYNNDRAFTFSQMDINSGVMYEHRLGNSFIASLKSGIRYSPTSRLLDKQANFKDFTLDSKPDPTFYFNIGISYNPFKNKK</sequence>
<dbReference type="EMBL" id="JACXXP010000024">
    <property type="protein sequence ID" value="MBD3906089.1"/>
    <property type="molecule type" value="Genomic_DNA"/>
</dbReference>
<evidence type="ECO:0000313" key="2">
    <source>
        <dbReference type="EMBL" id="MCC9032974.1"/>
    </source>
</evidence>
<dbReference type="Proteomes" id="UP000603715">
    <property type="component" value="Unassembled WGS sequence"/>
</dbReference>
<name>A0A9Q3UPY1_9FLAO</name>
<gene>
    <name evidence="1" type="ORF">IEW27_15995</name>
    <name evidence="2" type="ORF">LNP80_01720</name>
</gene>
<reference evidence="2" key="1">
    <citation type="submission" date="2021-11" db="EMBL/GenBank/DDBJ databases">
        <title>Description of novel Chryseobacterium species.</title>
        <authorList>
            <person name="Saticioglu I.B."/>
            <person name="Ay H."/>
            <person name="Altun S."/>
            <person name="Duman M."/>
        </authorList>
    </citation>
    <scope>NUCLEOTIDE SEQUENCE</scope>
    <source>
        <strain evidence="2">C-39</strain>
    </source>
</reference>
<evidence type="ECO:0000313" key="3">
    <source>
        <dbReference type="Proteomes" id="UP000603715"/>
    </source>
</evidence>
<dbReference type="AlphaFoldDB" id="A0A9Q3UPY1"/>
<reference evidence="3" key="2">
    <citation type="submission" date="2023-07" db="EMBL/GenBank/DDBJ databases">
        <title>Description of novel Chryseobacterium sp. strain C-2.</title>
        <authorList>
            <person name="Saticioglu I.B."/>
        </authorList>
    </citation>
    <scope>NUCLEOTIDE SEQUENCE [LARGE SCALE GENOMIC DNA]</scope>
    <source>
        <strain evidence="3">C-2</strain>
    </source>
</reference>
<evidence type="ECO:0000313" key="4">
    <source>
        <dbReference type="Proteomes" id="UP001107960"/>
    </source>
</evidence>
<proteinExistence type="predicted"/>
<accession>A0A9Q3UPY1</accession>
<dbReference type="EMBL" id="JAJJML010000001">
    <property type="protein sequence ID" value="MCC9032974.1"/>
    <property type="molecule type" value="Genomic_DNA"/>
</dbReference>
<protein>
    <submittedName>
        <fullName evidence="2">DUF6268 family outer membrane beta-barrel protein</fullName>
    </submittedName>
</protein>
<reference evidence="1" key="3">
    <citation type="submission" date="2024-05" db="EMBL/GenBank/DDBJ databases">
        <title>Description of novel Chryseobacterium sp. strain C-2.</title>
        <authorList>
            <person name="Saticioglu I.B."/>
        </authorList>
    </citation>
    <scope>NUCLEOTIDE SEQUENCE</scope>
    <source>
        <strain evidence="1">C-2</strain>
    </source>
</reference>